<evidence type="ECO:0000313" key="1">
    <source>
        <dbReference type="EMBL" id="RED43721.1"/>
    </source>
</evidence>
<keyword evidence="2" id="KW-1185">Reference proteome</keyword>
<name>A0A3D9H3E3_9PROT</name>
<evidence type="ECO:0000313" key="2">
    <source>
        <dbReference type="Proteomes" id="UP000256845"/>
    </source>
</evidence>
<sequence length="73" mass="7821">MGPLLAAAFIAPSVISMVSMNGGVENTVKSFLGQETEQQKQARETSERTIDALTESITMKYSNEPEEGQALAS</sequence>
<dbReference type="AlphaFoldDB" id="A0A3D9H3E3"/>
<protein>
    <submittedName>
        <fullName evidence="1">Uncharacterized protein</fullName>
    </submittedName>
</protein>
<accession>A0A3D9H3E3</accession>
<dbReference type="EMBL" id="QRDW01000020">
    <property type="protein sequence ID" value="RED43721.1"/>
    <property type="molecule type" value="Genomic_DNA"/>
</dbReference>
<organism evidence="1 2">
    <name type="scientific">Aestuariispira insulae</name>
    <dbReference type="NCBI Taxonomy" id="1461337"/>
    <lineage>
        <taxon>Bacteria</taxon>
        <taxon>Pseudomonadati</taxon>
        <taxon>Pseudomonadota</taxon>
        <taxon>Alphaproteobacteria</taxon>
        <taxon>Rhodospirillales</taxon>
        <taxon>Kiloniellaceae</taxon>
        <taxon>Aestuariispira</taxon>
    </lineage>
</organism>
<dbReference type="Proteomes" id="UP000256845">
    <property type="component" value="Unassembled WGS sequence"/>
</dbReference>
<reference evidence="1 2" key="1">
    <citation type="submission" date="2018-07" db="EMBL/GenBank/DDBJ databases">
        <title>Genomic Encyclopedia of Type Strains, Phase III (KMG-III): the genomes of soil and plant-associated and newly described type strains.</title>
        <authorList>
            <person name="Whitman W."/>
        </authorList>
    </citation>
    <scope>NUCLEOTIDE SEQUENCE [LARGE SCALE GENOMIC DNA]</scope>
    <source>
        <strain evidence="1 2">CECT 8488</strain>
    </source>
</reference>
<comment type="caution">
    <text evidence="1">The sequence shown here is derived from an EMBL/GenBank/DDBJ whole genome shotgun (WGS) entry which is preliminary data.</text>
</comment>
<dbReference type="RefSeq" id="WP_115939526.1">
    <property type="nucleotide sequence ID" value="NZ_QRDW01000020.1"/>
</dbReference>
<gene>
    <name evidence="1" type="ORF">DFP90_1205</name>
</gene>
<proteinExistence type="predicted"/>